<feature type="non-terminal residue" evidence="2">
    <location>
        <position position="1"/>
    </location>
</feature>
<accession>A0A371FQS5</accession>
<name>A0A371FQS5_MUCPR</name>
<evidence type="ECO:0000256" key="1">
    <source>
        <dbReference type="SAM" id="Phobius"/>
    </source>
</evidence>
<comment type="caution">
    <text evidence="2">The sequence shown here is derived from an EMBL/GenBank/DDBJ whole genome shotgun (WGS) entry which is preliminary data.</text>
</comment>
<dbReference type="OrthoDB" id="1442299at2759"/>
<keyword evidence="3" id="KW-1185">Reference proteome</keyword>
<dbReference type="Proteomes" id="UP000257109">
    <property type="component" value="Unassembled WGS sequence"/>
</dbReference>
<dbReference type="AlphaFoldDB" id="A0A371FQS5"/>
<proteinExistence type="predicted"/>
<keyword evidence="1" id="KW-1133">Transmembrane helix</keyword>
<reference evidence="2" key="1">
    <citation type="submission" date="2018-05" db="EMBL/GenBank/DDBJ databases">
        <title>Draft genome of Mucuna pruriens seed.</title>
        <authorList>
            <person name="Nnadi N.E."/>
            <person name="Vos R."/>
            <person name="Hasami M.H."/>
            <person name="Devisetty U.K."/>
            <person name="Aguiy J.C."/>
        </authorList>
    </citation>
    <scope>NUCLEOTIDE SEQUENCE [LARGE SCALE GENOMIC DNA]</scope>
    <source>
        <strain evidence="2">JCA_2017</strain>
    </source>
</reference>
<protein>
    <submittedName>
        <fullName evidence="2">Uncharacterized protein</fullName>
    </submittedName>
</protein>
<feature type="transmembrane region" description="Helical" evidence="1">
    <location>
        <begin position="82"/>
        <end position="103"/>
    </location>
</feature>
<evidence type="ECO:0000313" key="3">
    <source>
        <dbReference type="Proteomes" id="UP000257109"/>
    </source>
</evidence>
<dbReference type="EMBL" id="QJKJ01008175">
    <property type="protein sequence ID" value="RDX80560.1"/>
    <property type="molecule type" value="Genomic_DNA"/>
</dbReference>
<keyword evidence="1" id="KW-0812">Transmembrane</keyword>
<keyword evidence="1" id="KW-0472">Membrane</keyword>
<gene>
    <name evidence="2" type="ORF">CR513_38877</name>
</gene>
<sequence length="165" mass="18351">MTQAQLIDKSQELKYGSVGIECNPSVSLRQPTSLVCMETTCTPYDRRLRGFVPVGQDDQVERPQVFKSMWCSMPYKGGNPSVIAMVIVGCAIAMYCLVTMILCNKKYSITTYQNALAKAASMEMSTWVSHQILAHKYEKKHDDVADGDAHGTRVECFCTLPTCHA</sequence>
<evidence type="ECO:0000313" key="2">
    <source>
        <dbReference type="EMBL" id="RDX80560.1"/>
    </source>
</evidence>
<organism evidence="2 3">
    <name type="scientific">Mucuna pruriens</name>
    <name type="common">Velvet bean</name>
    <name type="synonym">Dolichos pruriens</name>
    <dbReference type="NCBI Taxonomy" id="157652"/>
    <lineage>
        <taxon>Eukaryota</taxon>
        <taxon>Viridiplantae</taxon>
        <taxon>Streptophyta</taxon>
        <taxon>Embryophyta</taxon>
        <taxon>Tracheophyta</taxon>
        <taxon>Spermatophyta</taxon>
        <taxon>Magnoliopsida</taxon>
        <taxon>eudicotyledons</taxon>
        <taxon>Gunneridae</taxon>
        <taxon>Pentapetalae</taxon>
        <taxon>rosids</taxon>
        <taxon>fabids</taxon>
        <taxon>Fabales</taxon>
        <taxon>Fabaceae</taxon>
        <taxon>Papilionoideae</taxon>
        <taxon>50 kb inversion clade</taxon>
        <taxon>NPAAA clade</taxon>
        <taxon>indigoferoid/millettioid clade</taxon>
        <taxon>Phaseoleae</taxon>
        <taxon>Mucuna</taxon>
    </lineage>
</organism>